<accession>A0A9X0CY97</accession>
<name>A0A9X0CY97_9CNID</name>
<evidence type="ECO:0000256" key="1">
    <source>
        <dbReference type="SAM" id="MobiDB-lite"/>
    </source>
</evidence>
<sequence>MKTHQKVPQTQETSKLGKRLDSPRATVKKDTLKQPSKNNGANKGPILVANKEPIVVCNEEPIVEGNDGPYWKKPLENTNISAKAADDKHGIYRPLSVRPGYMPEVKYVIKILTRVYEDNVKLCAVV</sequence>
<keyword evidence="3" id="KW-1185">Reference proteome</keyword>
<feature type="region of interest" description="Disordered" evidence="1">
    <location>
        <begin position="1"/>
        <end position="45"/>
    </location>
</feature>
<evidence type="ECO:0000313" key="2">
    <source>
        <dbReference type="EMBL" id="KAJ7380412.1"/>
    </source>
</evidence>
<gene>
    <name evidence="2" type="ORF">OS493_008869</name>
</gene>
<dbReference type="EMBL" id="MU826353">
    <property type="protein sequence ID" value="KAJ7380412.1"/>
    <property type="molecule type" value="Genomic_DNA"/>
</dbReference>
<comment type="caution">
    <text evidence="2">The sequence shown here is derived from an EMBL/GenBank/DDBJ whole genome shotgun (WGS) entry which is preliminary data.</text>
</comment>
<dbReference type="AlphaFoldDB" id="A0A9X0CY97"/>
<feature type="compositionally biased region" description="Basic and acidic residues" evidence="1">
    <location>
        <begin position="18"/>
        <end position="32"/>
    </location>
</feature>
<dbReference type="Proteomes" id="UP001163046">
    <property type="component" value="Unassembled WGS sequence"/>
</dbReference>
<evidence type="ECO:0000313" key="3">
    <source>
        <dbReference type="Proteomes" id="UP001163046"/>
    </source>
</evidence>
<organism evidence="2 3">
    <name type="scientific">Desmophyllum pertusum</name>
    <dbReference type="NCBI Taxonomy" id="174260"/>
    <lineage>
        <taxon>Eukaryota</taxon>
        <taxon>Metazoa</taxon>
        <taxon>Cnidaria</taxon>
        <taxon>Anthozoa</taxon>
        <taxon>Hexacorallia</taxon>
        <taxon>Scleractinia</taxon>
        <taxon>Caryophylliina</taxon>
        <taxon>Caryophylliidae</taxon>
        <taxon>Desmophyllum</taxon>
    </lineage>
</organism>
<proteinExistence type="predicted"/>
<reference evidence="2" key="1">
    <citation type="submission" date="2023-01" db="EMBL/GenBank/DDBJ databases">
        <title>Genome assembly of the deep-sea coral Lophelia pertusa.</title>
        <authorList>
            <person name="Herrera S."/>
            <person name="Cordes E."/>
        </authorList>
    </citation>
    <scope>NUCLEOTIDE SEQUENCE</scope>
    <source>
        <strain evidence="2">USNM1676648</strain>
        <tissue evidence="2">Polyp</tissue>
    </source>
</reference>
<feature type="compositionally biased region" description="Polar residues" evidence="1">
    <location>
        <begin position="1"/>
        <end position="14"/>
    </location>
</feature>
<protein>
    <submittedName>
        <fullName evidence="2">Uncharacterized protein</fullName>
    </submittedName>
</protein>